<gene>
    <name evidence="2" type="ORF">FA13DRAFT_1704504</name>
</gene>
<name>A0A4Y7TXU1_COPMI</name>
<dbReference type="AlphaFoldDB" id="A0A4Y7TXU1"/>
<comment type="caution">
    <text evidence="2">The sequence shown here is derived from an EMBL/GenBank/DDBJ whole genome shotgun (WGS) entry which is preliminary data.</text>
</comment>
<organism evidence="2 3">
    <name type="scientific">Coprinellus micaceus</name>
    <name type="common">Glistening ink-cap mushroom</name>
    <name type="synonym">Coprinus micaceus</name>
    <dbReference type="NCBI Taxonomy" id="71717"/>
    <lineage>
        <taxon>Eukaryota</taxon>
        <taxon>Fungi</taxon>
        <taxon>Dikarya</taxon>
        <taxon>Basidiomycota</taxon>
        <taxon>Agaricomycotina</taxon>
        <taxon>Agaricomycetes</taxon>
        <taxon>Agaricomycetidae</taxon>
        <taxon>Agaricales</taxon>
        <taxon>Agaricineae</taxon>
        <taxon>Psathyrellaceae</taxon>
        <taxon>Coprinellus</taxon>
    </lineage>
</organism>
<keyword evidence="3" id="KW-1185">Reference proteome</keyword>
<sequence>MTLFSLDPSNLLGILITIVLNQTGTPMARRREIWWSALPCALIYALFVLLLMVQVEKTVHSSGTSMPSEALKSTLAKHEELVDTLGVAICIAVFAWLVLDHFWRPSAQQQHIRAEDIELQIVGWRDDAPQPHRQPVELRARGEGVRRERGWDTEARGDLRNVDSLDELVVPMPGALPG</sequence>
<evidence type="ECO:0000313" key="2">
    <source>
        <dbReference type="EMBL" id="TEB38821.1"/>
    </source>
</evidence>
<accession>A0A4Y7TXU1</accession>
<evidence type="ECO:0000256" key="1">
    <source>
        <dbReference type="SAM" id="Phobius"/>
    </source>
</evidence>
<keyword evidence="1" id="KW-0472">Membrane</keyword>
<protein>
    <submittedName>
        <fullName evidence="2">Uncharacterized protein</fullName>
    </submittedName>
</protein>
<feature type="transmembrane region" description="Helical" evidence="1">
    <location>
        <begin position="85"/>
        <end position="103"/>
    </location>
</feature>
<keyword evidence="1" id="KW-1133">Transmembrane helix</keyword>
<keyword evidence="1" id="KW-0812">Transmembrane</keyword>
<evidence type="ECO:0000313" key="3">
    <source>
        <dbReference type="Proteomes" id="UP000298030"/>
    </source>
</evidence>
<proteinExistence type="predicted"/>
<reference evidence="2 3" key="1">
    <citation type="journal article" date="2019" name="Nat. Ecol. Evol.">
        <title>Megaphylogeny resolves global patterns of mushroom evolution.</title>
        <authorList>
            <person name="Varga T."/>
            <person name="Krizsan K."/>
            <person name="Foldi C."/>
            <person name="Dima B."/>
            <person name="Sanchez-Garcia M."/>
            <person name="Sanchez-Ramirez S."/>
            <person name="Szollosi G.J."/>
            <person name="Szarkandi J.G."/>
            <person name="Papp V."/>
            <person name="Albert L."/>
            <person name="Andreopoulos W."/>
            <person name="Angelini C."/>
            <person name="Antonin V."/>
            <person name="Barry K.W."/>
            <person name="Bougher N.L."/>
            <person name="Buchanan P."/>
            <person name="Buyck B."/>
            <person name="Bense V."/>
            <person name="Catcheside P."/>
            <person name="Chovatia M."/>
            <person name="Cooper J."/>
            <person name="Damon W."/>
            <person name="Desjardin D."/>
            <person name="Finy P."/>
            <person name="Geml J."/>
            <person name="Haridas S."/>
            <person name="Hughes K."/>
            <person name="Justo A."/>
            <person name="Karasinski D."/>
            <person name="Kautmanova I."/>
            <person name="Kiss B."/>
            <person name="Kocsube S."/>
            <person name="Kotiranta H."/>
            <person name="LaButti K.M."/>
            <person name="Lechner B.E."/>
            <person name="Liimatainen K."/>
            <person name="Lipzen A."/>
            <person name="Lukacs Z."/>
            <person name="Mihaltcheva S."/>
            <person name="Morgado L.N."/>
            <person name="Niskanen T."/>
            <person name="Noordeloos M.E."/>
            <person name="Ohm R.A."/>
            <person name="Ortiz-Santana B."/>
            <person name="Ovrebo C."/>
            <person name="Racz N."/>
            <person name="Riley R."/>
            <person name="Savchenko A."/>
            <person name="Shiryaev A."/>
            <person name="Soop K."/>
            <person name="Spirin V."/>
            <person name="Szebenyi C."/>
            <person name="Tomsovsky M."/>
            <person name="Tulloss R.E."/>
            <person name="Uehling J."/>
            <person name="Grigoriev I.V."/>
            <person name="Vagvolgyi C."/>
            <person name="Papp T."/>
            <person name="Martin F.M."/>
            <person name="Miettinen O."/>
            <person name="Hibbett D.S."/>
            <person name="Nagy L.G."/>
        </authorList>
    </citation>
    <scope>NUCLEOTIDE SEQUENCE [LARGE SCALE GENOMIC DNA]</scope>
    <source>
        <strain evidence="2 3">FP101781</strain>
    </source>
</reference>
<dbReference type="EMBL" id="QPFP01000002">
    <property type="protein sequence ID" value="TEB38821.1"/>
    <property type="molecule type" value="Genomic_DNA"/>
</dbReference>
<dbReference type="Proteomes" id="UP000298030">
    <property type="component" value="Unassembled WGS sequence"/>
</dbReference>
<feature type="transmembrane region" description="Helical" evidence="1">
    <location>
        <begin position="33"/>
        <end position="53"/>
    </location>
</feature>